<dbReference type="Gene3D" id="1.10.3300.10">
    <property type="entry name" value="Jann2411-like domain"/>
    <property type="match status" value="1"/>
</dbReference>
<evidence type="ECO:0000313" key="3">
    <source>
        <dbReference type="Proteomes" id="UP000319825"/>
    </source>
</evidence>
<gene>
    <name evidence="2" type="ORF">JD77_01760</name>
</gene>
<dbReference type="InterPro" id="IPR010852">
    <property type="entry name" value="ABATE"/>
</dbReference>
<keyword evidence="3" id="KW-1185">Reference proteome</keyword>
<dbReference type="RefSeq" id="WP_211372514.1">
    <property type="nucleotide sequence ID" value="NZ_BAAATQ010000155.1"/>
</dbReference>
<dbReference type="Pfam" id="PF07336">
    <property type="entry name" value="ABATE"/>
    <property type="match status" value="1"/>
</dbReference>
<dbReference type="EMBL" id="VLKE01000001">
    <property type="protein sequence ID" value="TWH66802.1"/>
    <property type="molecule type" value="Genomic_DNA"/>
</dbReference>
<dbReference type="Pfam" id="PF11706">
    <property type="entry name" value="zf-CGNR"/>
    <property type="match status" value="1"/>
</dbReference>
<sequence length="208" mass="22579">MADVATGLTLTSPDGTRYHFDPGALCLEFLTTGGPGPLARHEILHRPADLAAWLALSRLRLDPGRVAVRPGELANARRLRDALWRLACARTGGRPPTDRPADFDATAADLATLNEAAAAAPLVPELTPEGTRRWVLPARAGQALAAIAQDAVDLFGGPYADRIRECSGHDCYLVFVDTSRPGRRRWCAMERCGNRHKVRSLRARRAAD</sequence>
<reference evidence="2 3" key="1">
    <citation type="submission" date="2019-07" db="EMBL/GenBank/DDBJ databases">
        <title>R&amp;d 2014.</title>
        <authorList>
            <person name="Klenk H.-P."/>
        </authorList>
    </citation>
    <scope>NUCLEOTIDE SEQUENCE [LARGE SCALE GENOMIC DNA]</scope>
    <source>
        <strain evidence="2 3">DSM 43868</strain>
    </source>
</reference>
<name>A0A562I7C4_MICOL</name>
<evidence type="ECO:0000259" key="1">
    <source>
        <dbReference type="Pfam" id="PF11706"/>
    </source>
</evidence>
<dbReference type="SUPFAM" id="SSF160904">
    <property type="entry name" value="Jann2411-like"/>
    <property type="match status" value="1"/>
</dbReference>
<proteinExistence type="predicted"/>
<dbReference type="InterPro" id="IPR023286">
    <property type="entry name" value="ABATE_dom_sf"/>
</dbReference>
<comment type="caution">
    <text evidence="2">The sequence shown here is derived from an EMBL/GenBank/DDBJ whole genome shotgun (WGS) entry which is preliminary data.</text>
</comment>
<dbReference type="PANTHER" id="PTHR35525:SF3">
    <property type="entry name" value="BLL6575 PROTEIN"/>
    <property type="match status" value="1"/>
</dbReference>
<feature type="domain" description="Zinc finger CGNR" evidence="1">
    <location>
        <begin position="162"/>
        <end position="205"/>
    </location>
</feature>
<dbReference type="PANTHER" id="PTHR35525">
    <property type="entry name" value="BLL6575 PROTEIN"/>
    <property type="match status" value="1"/>
</dbReference>
<dbReference type="Proteomes" id="UP000319825">
    <property type="component" value="Unassembled WGS sequence"/>
</dbReference>
<dbReference type="AlphaFoldDB" id="A0A562I7C4"/>
<accession>A0A562I7C4</accession>
<organism evidence="2 3">
    <name type="scientific">Micromonospora olivasterospora</name>
    <dbReference type="NCBI Taxonomy" id="1880"/>
    <lineage>
        <taxon>Bacteria</taxon>
        <taxon>Bacillati</taxon>
        <taxon>Actinomycetota</taxon>
        <taxon>Actinomycetes</taxon>
        <taxon>Micromonosporales</taxon>
        <taxon>Micromonosporaceae</taxon>
        <taxon>Micromonospora</taxon>
    </lineage>
</organism>
<dbReference type="InterPro" id="IPR021005">
    <property type="entry name" value="Znf_CGNR"/>
</dbReference>
<evidence type="ECO:0000313" key="2">
    <source>
        <dbReference type="EMBL" id="TWH66802.1"/>
    </source>
</evidence>
<protein>
    <submittedName>
        <fullName evidence="2">Putative RNA-binding Zn ribbon-like protein</fullName>
    </submittedName>
</protein>